<organism evidence="3 4">
    <name type="scientific">Fusarium albosuccineum</name>
    <dbReference type="NCBI Taxonomy" id="1237068"/>
    <lineage>
        <taxon>Eukaryota</taxon>
        <taxon>Fungi</taxon>
        <taxon>Dikarya</taxon>
        <taxon>Ascomycota</taxon>
        <taxon>Pezizomycotina</taxon>
        <taxon>Sordariomycetes</taxon>
        <taxon>Hypocreomycetidae</taxon>
        <taxon>Hypocreales</taxon>
        <taxon>Nectriaceae</taxon>
        <taxon>Fusarium</taxon>
        <taxon>Fusarium decemcellulare species complex</taxon>
    </lineage>
</organism>
<dbReference type="InterPro" id="IPR008928">
    <property type="entry name" value="6-hairpin_glycosidase_sf"/>
</dbReference>
<feature type="signal peptide" evidence="2">
    <location>
        <begin position="1"/>
        <end position="26"/>
    </location>
</feature>
<feature type="chain" id="PRO_5034819511" evidence="2">
    <location>
        <begin position="27"/>
        <end position="383"/>
    </location>
</feature>
<dbReference type="AlphaFoldDB" id="A0A8H4LQ31"/>
<reference evidence="3 4" key="1">
    <citation type="submission" date="2020-01" db="EMBL/GenBank/DDBJ databases">
        <title>Identification and distribution of gene clusters putatively required for synthesis of sphingolipid metabolism inhibitors in phylogenetically diverse species of the filamentous fungus Fusarium.</title>
        <authorList>
            <person name="Kim H.-S."/>
            <person name="Busman M."/>
            <person name="Brown D.W."/>
            <person name="Divon H."/>
            <person name="Uhlig S."/>
            <person name="Proctor R.H."/>
        </authorList>
    </citation>
    <scope>NUCLEOTIDE SEQUENCE [LARGE SCALE GENOMIC DNA]</scope>
    <source>
        <strain evidence="3 4">NRRL 20459</strain>
    </source>
</reference>
<dbReference type="Pfam" id="PF07470">
    <property type="entry name" value="Glyco_hydro_88"/>
    <property type="match status" value="1"/>
</dbReference>
<dbReference type="PANTHER" id="PTHR33886:SF9">
    <property type="entry name" value="UNSATURATED RHAMNOGALACTURONAN HYDROLASE (EUROFUNG)"/>
    <property type="match status" value="1"/>
</dbReference>
<evidence type="ECO:0000256" key="1">
    <source>
        <dbReference type="ARBA" id="ARBA00022801"/>
    </source>
</evidence>
<dbReference type="InterPro" id="IPR012341">
    <property type="entry name" value="6hp_glycosidase-like_sf"/>
</dbReference>
<evidence type="ECO:0000313" key="3">
    <source>
        <dbReference type="EMBL" id="KAF4471928.1"/>
    </source>
</evidence>
<proteinExistence type="predicted"/>
<keyword evidence="1 3" id="KW-0378">Hydrolase</keyword>
<dbReference type="EMBL" id="JAADYS010000149">
    <property type="protein sequence ID" value="KAF4471928.1"/>
    <property type="molecule type" value="Genomic_DNA"/>
</dbReference>
<evidence type="ECO:0000313" key="4">
    <source>
        <dbReference type="Proteomes" id="UP000554235"/>
    </source>
</evidence>
<dbReference type="PANTHER" id="PTHR33886">
    <property type="entry name" value="UNSATURATED RHAMNOGALACTURONAN HYDROLASE (EUROFUNG)"/>
    <property type="match status" value="1"/>
</dbReference>
<dbReference type="OrthoDB" id="540611at2759"/>
<comment type="caution">
    <text evidence="3">The sequence shown here is derived from an EMBL/GenBank/DDBJ whole genome shotgun (WGS) entry which is preliminary data.</text>
</comment>
<keyword evidence="4" id="KW-1185">Reference proteome</keyword>
<dbReference type="GO" id="GO:0005975">
    <property type="term" value="P:carbohydrate metabolic process"/>
    <property type="evidence" value="ECO:0007669"/>
    <property type="project" value="InterPro"/>
</dbReference>
<accession>A0A8H4LQ31</accession>
<dbReference type="Gene3D" id="1.50.10.10">
    <property type="match status" value="1"/>
</dbReference>
<gene>
    <name evidence="3" type="ORF">FALBO_1159</name>
</gene>
<dbReference type="Proteomes" id="UP000554235">
    <property type="component" value="Unassembled WGS sequence"/>
</dbReference>
<dbReference type="GO" id="GO:0016787">
    <property type="term" value="F:hydrolase activity"/>
    <property type="evidence" value="ECO:0007669"/>
    <property type="project" value="UniProtKB-KW"/>
</dbReference>
<evidence type="ECO:0000256" key="2">
    <source>
        <dbReference type="SAM" id="SignalP"/>
    </source>
</evidence>
<dbReference type="InterPro" id="IPR010905">
    <property type="entry name" value="Glyco_hydro_88"/>
</dbReference>
<sequence>MYLSGIILSTAATAAAAAAPSKVSYAQWMTDSMVRLPSFGPDVGYGEATLYTSFEDVLEVTKNKTLKDFYRSHIDAVISDDGEIDGFNHSHFSLDNYRIGNNILYWYEQTGEEKFKIAADSIKVMIDKHPRTPTGGLWHRHVVYPNQMWLDGIYMADSFYAKWVSLFQPDNQTAWDDIALQFDKIDSVTRKKNNLLVHGFDESKKAVWADPVTGAAPLIWGRAIGWYIMSLLEVIQLFPNDHPGKGRLTKYYVDLSEGLKNSIDEKGAWWNIMDKQYEHVKGNYLESSASAMFVFGWLKGLNLGLLKESNYGKVATKAYKALINLFVTKNDDGTINWEDTVQVGSLGSNATFQYYASIGLRQNDLRGAGAFIIAALEFDKRSK</sequence>
<protein>
    <submittedName>
        <fullName evidence="3">Cell wall glycosyl hydrolase</fullName>
    </submittedName>
</protein>
<keyword evidence="2" id="KW-0732">Signal</keyword>
<dbReference type="SUPFAM" id="SSF48208">
    <property type="entry name" value="Six-hairpin glycosidases"/>
    <property type="match status" value="1"/>
</dbReference>
<name>A0A8H4LQ31_9HYPO</name>
<dbReference type="InterPro" id="IPR052043">
    <property type="entry name" value="PolySaccharide_Degr_Enz"/>
</dbReference>